<dbReference type="PANTHER" id="PTHR14239:SF10">
    <property type="entry name" value="REDUCTASE"/>
    <property type="match status" value="1"/>
</dbReference>
<dbReference type="Pfam" id="PF03807">
    <property type="entry name" value="F420_oxidored"/>
    <property type="match status" value="1"/>
</dbReference>
<gene>
    <name evidence="3" type="ORF">FHX33_001581</name>
</gene>
<dbReference type="Proteomes" id="UP000538196">
    <property type="component" value="Unassembled WGS sequence"/>
</dbReference>
<keyword evidence="4" id="KW-1185">Reference proteome</keyword>
<organism evidence="3 4">
    <name type="scientific">Leifsonia aquatica</name>
    <name type="common">Corynebacterium aquaticum</name>
    <dbReference type="NCBI Taxonomy" id="144185"/>
    <lineage>
        <taxon>Bacteria</taxon>
        <taxon>Bacillati</taxon>
        <taxon>Actinomycetota</taxon>
        <taxon>Actinomycetes</taxon>
        <taxon>Micrococcales</taxon>
        <taxon>Microbacteriaceae</taxon>
        <taxon>Leifsonia</taxon>
    </lineage>
</organism>
<dbReference type="Gene3D" id="3.40.50.720">
    <property type="entry name" value="NAD(P)-binding Rossmann-like Domain"/>
    <property type="match status" value="1"/>
</dbReference>
<dbReference type="InterPro" id="IPR028939">
    <property type="entry name" value="P5C_Rdtase_cat_N"/>
</dbReference>
<dbReference type="EMBL" id="JACHVP010000001">
    <property type="protein sequence ID" value="MBB2966849.1"/>
    <property type="molecule type" value="Genomic_DNA"/>
</dbReference>
<reference evidence="3 4" key="1">
    <citation type="submission" date="2020-08" db="EMBL/GenBank/DDBJ databases">
        <title>Sequencing the genomes of 1000 actinobacteria strains.</title>
        <authorList>
            <person name="Klenk H.-P."/>
        </authorList>
    </citation>
    <scope>NUCLEOTIDE SEQUENCE [LARGE SCALE GENOMIC DNA]</scope>
    <source>
        <strain evidence="3 4">DSM 20146</strain>
    </source>
</reference>
<comment type="caution">
    <text evidence="3">The sequence shown here is derived from an EMBL/GenBank/DDBJ whole genome shotgun (WGS) entry which is preliminary data.</text>
</comment>
<evidence type="ECO:0000259" key="2">
    <source>
        <dbReference type="Pfam" id="PF03807"/>
    </source>
</evidence>
<accession>A0A7W4YJN9</accession>
<evidence type="ECO:0000313" key="3">
    <source>
        <dbReference type="EMBL" id="MBB2966849.1"/>
    </source>
</evidence>
<dbReference type="PANTHER" id="PTHR14239">
    <property type="entry name" value="DUDULIN-RELATED"/>
    <property type="match status" value="1"/>
</dbReference>
<dbReference type="InterPro" id="IPR051267">
    <property type="entry name" value="STEAP_metalloreductase"/>
</dbReference>
<dbReference type="InterPro" id="IPR036291">
    <property type="entry name" value="NAD(P)-bd_dom_sf"/>
</dbReference>
<dbReference type="SUPFAM" id="SSF51735">
    <property type="entry name" value="NAD(P)-binding Rossmann-fold domains"/>
    <property type="match status" value="1"/>
</dbReference>
<protein>
    <recommendedName>
        <fullName evidence="2">Pyrroline-5-carboxylate reductase catalytic N-terminal domain-containing protein</fullName>
    </recommendedName>
</protein>
<evidence type="ECO:0000256" key="1">
    <source>
        <dbReference type="ARBA" id="ARBA00023002"/>
    </source>
</evidence>
<keyword evidence="1" id="KW-0560">Oxidoreductase</keyword>
<dbReference type="GO" id="GO:0016491">
    <property type="term" value="F:oxidoreductase activity"/>
    <property type="evidence" value="ECO:0007669"/>
    <property type="project" value="UniProtKB-KW"/>
</dbReference>
<name>A0A7W4YJN9_LEIAQ</name>
<proteinExistence type="predicted"/>
<feature type="domain" description="Pyrroline-5-carboxylate reductase catalytic N-terminal" evidence="2">
    <location>
        <begin position="2"/>
        <end position="91"/>
    </location>
</feature>
<evidence type="ECO:0000313" key="4">
    <source>
        <dbReference type="Proteomes" id="UP000538196"/>
    </source>
</evidence>
<dbReference type="RefSeq" id="WP_155828979.1">
    <property type="nucleotide sequence ID" value="NZ_JACHVP010000001.1"/>
</dbReference>
<sequence>MRVGILGTGAMTEALGRRLARAGHDVVVGSRDPLRARELARTIGAVDGTDHRGAAASDAVIVAVQDAVALELVRSLAAELEGRVLIDIGNPIDPPHFESRYGAGPSLAERMAEAAPGARVVKAFNTVYAELLAEDADERVQVLLASDDDPAKELVAGLVTEIACEPFDVGPLRSSRHLERLAGFEIDLVERGYARATAVRIVDRRG</sequence>
<dbReference type="AlphaFoldDB" id="A0A7W4YJN9"/>